<dbReference type="Gene3D" id="2.130.10.10">
    <property type="entry name" value="YVTN repeat-like/Quinoprotein amine dehydrogenase"/>
    <property type="match status" value="1"/>
</dbReference>
<evidence type="ECO:0000313" key="9">
    <source>
        <dbReference type="Proteomes" id="UP000054107"/>
    </source>
</evidence>
<dbReference type="PANTHER" id="PTHR10253">
    <property type="entry name" value="POLYCOMB PROTEIN"/>
    <property type="match status" value="1"/>
</dbReference>
<evidence type="ECO:0000256" key="4">
    <source>
        <dbReference type="ARBA" id="ARBA00023015"/>
    </source>
</evidence>
<evidence type="ECO:0000256" key="2">
    <source>
        <dbReference type="ARBA" id="ARBA00022574"/>
    </source>
</evidence>
<dbReference type="PROSITE" id="PS50294">
    <property type="entry name" value="WD_REPEATS_REGION"/>
    <property type="match status" value="1"/>
</dbReference>
<dbReference type="EMBL" id="LN730558">
    <property type="protein sequence ID" value="CEP13765.1"/>
    <property type="molecule type" value="Genomic_DNA"/>
</dbReference>
<evidence type="ECO:0000256" key="5">
    <source>
        <dbReference type="ARBA" id="ARBA00023163"/>
    </source>
</evidence>
<dbReference type="OrthoDB" id="7318948at2759"/>
<dbReference type="InterPro" id="IPR001680">
    <property type="entry name" value="WD40_rpt"/>
</dbReference>
<evidence type="ECO:0000313" key="8">
    <source>
        <dbReference type="EMBL" id="CEP13765.1"/>
    </source>
</evidence>
<dbReference type="InterPro" id="IPR015943">
    <property type="entry name" value="WD40/YVTN_repeat-like_dom_sf"/>
</dbReference>
<accession>A0A0B7NEH0</accession>
<keyword evidence="3" id="KW-0677">Repeat</keyword>
<gene>
    <name evidence="8" type="primary">PARPA_07899.1 scaffold 31073</name>
</gene>
<dbReference type="InterPro" id="IPR051243">
    <property type="entry name" value="PcG_WD-repeat"/>
</dbReference>
<feature type="compositionally biased region" description="Basic residues" evidence="7">
    <location>
        <begin position="9"/>
        <end position="18"/>
    </location>
</feature>
<dbReference type="PROSITE" id="PS50082">
    <property type="entry name" value="WD_REPEATS_2"/>
    <property type="match status" value="1"/>
</dbReference>
<feature type="repeat" description="WD" evidence="6">
    <location>
        <begin position="158"/>
        <end position="200"/>
    </location>
</feature>
<sequence>MQNTQTLTKKMKTKKRRPSRDLKKEEPTSSQQRHSRNVFFDMRLRKIIRENHGQGISQLVFFLCKENNGTANVIDTSNVLGSVGGCELSVYDNEHCGDHLDIMSNFDITPSNLKNEYKHKLTTMCWFYKQDDVLLATAGADTMIHLLSLAFSEEIMLLKGHKDVVSDLQSHPLNNSHMLSTSQDGTIRFWDIDREKCLVIFEAKAPLTVSCFHPSGTTFITGSQAGDIYEWAIPPITDITDNDKPFLVSKNKARVLSEMHGGSYIDCIRFANGNLITKSIDNQLHYWDATTQKLLHSFSSFTSKENKSRFDVSMDERYLCVGSEKGLLYVFDIQTGDRIAKLGHKKSSRAIKCCVFNQNCRQIVAASEGAFILRYDYIDDNALDQVR</sequence>
<proteinExistence type="inferred from homology"/>
<evidence type="ECO:0000256" key="6">
    <source>
        <dbReference type="PROSITE-ProRule" id="PRU00221"/>
    </source>
</evidence>
<keyword evidence="9" id="KW-1185">Reference proteome</keyword>
<comment type="similarity">
    <text evidence="1">Belongs to the WD repeat ESC family.</text>
</comment>
<evidence type="ECO:0000256" key="3">
    <source>
        <dbReference type="ARBA" id="ARBA00022737"/>
    </source>
</evidence>
<dbReference type="InterPro" id="IPR019775">
    <property type="entry name" value="WD40_repeat_CS"/>
</dbReference>
<name>A0A0B7NEH0_9FUNG</name>
<evidence type="ECO:0000256" key="7">
    <source>
        <dbReference type="SAM" id="MobiDB-lite"/>
    </source>
</evidence>
<dbReference type="STRING" id="35722.A0A0B7NEH0"/>
<dbReference type="SUPFAM" id="SSF50978">
    <property type="entry name" value="WD40 repeat-like"/>
    <property type="match status" value="1"/>
</dbReference>
<dbReference type="AlphaFoldDB" id="A0A0B7NEH0"/>
<feature type="region of interest" description="Disordered" evidence="7">
    <location>
        <begin position="1"/>
        <end position="35"/>
    </location>
</feature>
<dbReference type="InterPro" id="IPR036322">
    <property type="entry name" value="WD40_repeat_dom_sf"/>
</dbReference>
<dbReference type="Pfam" id="PF00400">
    <property type="entry name" value="WD40"/>
    <property type="match status" value="1"/>
</dbReference>
<evidence type="ECO:0000256" key="1">
    <source>
        <dbReference type="ARBA" id="ARBA00008075"/>
    </source>
</evidence>
<keyword evidence="4" id="KW-0805">Transcription regulation</keyword>
<dbReference type="PROSITE" id="PS00678">
    <property type="entry name" value="WD_REPEATS_1"/>
    <property type="match status" value="1"/>
</dbReference>
<protein>
    <submittedName>
        <fullName evidence="8">Uncharacterized protein</fullName>
    </submittedName>
</protein>
<reference evidence="8 9" key="1">
    <citation type="submission" date="2014-09" db="EMBL/GenBank/DDBJ databases">
        <authorList>
            <person name="Ellenberger Sabrina"/>
        </authorList>
    </citation>
    <scope>NUCLEOTIDE SEQUENCE [LARGE SCALE GENOMIC DNA]</scope>
    <source>
        <strain evidence="8 9">CBS 412.66</strain>
    </source>
</reference>
<keyword evidence="5" id="KW-0804">Transcription</keyword>
<organism evidence="8 9">
    <name type="scientific">Parasitella parasitica</name>
    <dbReference type="NCBI Taxonomy" id="35722"/>
    <lineage>
        <taxon>Eukaryota</taxon>
        <taxon>Fungi</taxon>
        <taxon>Fungi incertae sedis</taxon>
        <taxon>Mucoromycota</taxon>
        <taxon>Mucoromycotina</taxon>
        <taxon>Mucoromycetes</taxon>
        <taxon>Mucorales</taxon>
        <taxon>Mucorineae</taxon>
        <taxon>Mucoraceae</taxon>
        <taxon>Parasitella</taxon>
    </lineage>
</organism>
<dbReference type="SMART" id="SM00320">
    <property type="entry name" value="WD40"/>
    <property type="match status" value="6"/>
</dbReference>
<dbReference type="Proteomes" id="UP000054107">
    <property type="component" value="Unassembled WGS sequence"/>
</dbReference>
<keyword evidence="2 6" id="KW-0853">WD repeat</keyword>